<organism evidence="1 2">
    <name type="scientific">Striga hermonthica</name>
    <name type="common">Purple witchweed</name>
    <name type="synonym">Buchnera hermonthica</name>
    <dbReference type="NCBI Taxonomy" id="68872"/>
    <lineage>
        <taxon>Eukaryota</taxon>
        <taxon>Viridiplantae</taxon>
        <taxon>Streptophyta</taxon>
        <taxon>Embryophyta</taxon>
        <taxon>Tracheophyta</taxon>
        <taxon>Spermatophyta</taxon>
        <taxon>Magnoliopsida</taxon>
        <taxon>eudicotyledons</taxon>
        <taxon>Gunneridae</taxon>
        <taxon>Pentapetalae</taxon>
        <taxon>asterids</taxon>
        <taxon>lamiids</taxon>
        <taxon>Lamiales</taxon>
        <taxon>Orobanchaceae</taxon>
        <taxon>Buchnereae</taxon>
        <taxon>Striga</taxon>
    </lineage>
</organism>
<accession>A0A9N7N428</accession>
<protein>
    <submittedName>
        <fullName evidence="1">Uncharacterized protein</fullName>
    </submittedName>
</protein>
<keyword evidence="2" id="KW-1185">Reference proteome</keyword>
<evidence type="ECO:0000313" key="2">
    <source>
        <dbReference type="Proteomes" id="UP001153555"/>
    </source>
</evidence>
<dbReference type="Proteomes" id="UP001153555">
    <property type="component" value="Unassembled WGS sequence"/>
</dbReference>
<sequence length="125" mass="14469">MKDEFSEFAKKNIQRYVKSNLMIETFRLSLKREQWEAFSLSYKLIMTALRLGAKHLDLKLELSSGGKPFLPHQVLGAENLVGLSVEGYTINDLVLDQKVRCSKLEYLSLKDVNMIWSQKYCRPVP</sequence>
<gene>
    <name evidence="1" type="ORF">SHERM_19628</name>
</gene>
<evidence type="ECO:0000313" key="1">
    <source>
        <dbReference type="EMBL" id="CAA0822013.1"/>
    </source>
</evidence>
<reference evidence="1" key="1">
    <citation type="submission" date="2019-12" db="EMBL/GenBank/DDBJ databases">
        <authorList>
            <person name="Scholes J."/>
        </authorList>
    </citation>
    <scope>NUCLEOTIDE SEQUENCE</scope>
</reference>
<name>A0A9N7N428_STRHE</name>
<dbReference type="EMBL" id="CACSLK010021934">
    <property type="protein sequence ID" value="CAA0822013.1"/>
    <property type="molecule type" value="Genomic_DNA"/>
</dbReference>
<proteinExistence type="predicted"/>
<comment type="caution">
    <text evidence="1">The sequence shown here is derived from an EMBL/GenBank/DDBJ whole genome shotgun (WGS) entry which is preliminary data.</text>
</comment>
<dbReference type="AlphaFoldDB" id="A0A9N7N428"/>